<evidence type="ECO:0008006" key="3">
    <source>
        <dbReference type="Google" id="ProtNLM"/>
    </source>
</evidence>
<dbReference type="InterPro" id="IPR011652">
    <property type="entry name" value="MORN_2"/>
</dbReference>
<dbReference type="SUPFAM" id="SSF82185">
    <property type="entry name" value="Histone H3 K4-specific methyltransferase SET7/9 N-terminal domain"/>
    <property type="match status" value="1"/>
</dbReference>
<dbReference type="VEuPathDB" id="AmoebaDB:ACA1_254910"/>
<dbReference type="AlphaFoldDB" id="L8HCD2"/>
<dbReference type="Gene3D" id="3.90.930.1">
    <property type="match status" value="1"/>
</dbReference>
<evidence type="ECO:0000313" key="2">
    <source>
        <dbReference type="Proteomes" id="UP000011083"/>
    </source>
</evidence>
<reference evidence="1 2" key="1">
    <citation type="journal article" date="2013" name="Genome Biol.">
        <title>Genome of Acanthamoeba castellanii highlights extensive lateral gene transfer and early evolution of tyrosine kinase signaling.</title>
        <authorList>
            <person name="Clarke M."/>
            <person name="Lohan A.J."/>
            <person name="Liu B."/>
            <person name="Lagkouvardos I."/>
            <person name="Roy S."/>
            <person name="Zafar N."/>
            <person name="Bertelli C."/>
            <person name="Schilde C."/>
            <person name="Kianianmomeni A."/>
            <person name="Burglin T.R."/>
            <person name="Frech C."/>
            <person name="Turcotte B."/>
            <person name="Kopec K.O."/>
            <person name="Synnott J.M."/>
            <person name="Choo C."/>
            <person name="Paponov I."/>
            <person name="Finkler A."/>
            <person name="Soon Heng Tan C."/>
            <person name="Hutchins A.P."/>
            <person name="Weinmeier T."/>
            <person name="Rattei T."/>
            <person name="Chu J.S."/>
            <person name="Gimenez G."/>
            <person name="Irimia M."/>
            <person name="Rigden D.J."/>
            <person name="Fitzpatrick D.A."/>
            <person name="Lorenzo-Morales J."/>
            <person name="Bateman A."/>
            <person name="Chiu C.H."/>
            <person name="Tang P."/>
            <person name="Hegemann P."/>
            <person name="Fromm H."/>
            <person name="Raoult D."/>
            <person name="Greub G."/>
            <person name="Miranda-Saavedra D."/>
            <person name="Chen N."/>
            <person name="Nash P."/>
            <person name="Ginger M.L."/>
            <person name="Horn M."/>
            <person name="Schaap P."/>
            <person name="Caler L."/>
            <person name="Loftus B."/>
        </authorList>
    </citation>
    <scope>NUCLEOTIDE SEQUENCE [LARGE SCALE GENOMIC DNA]</scope>
    <source>
        <strain evidence="1 2">Neff</strain>
    </source>
</reference>
<organism evidence="1 2">
    <name type="scientific">Acanthamoeba castellanii (strain ATCC 30010 / Neff)</name>
    <dbReference type="NCBI Taxonomy" id="1257118"/>
    <lineage>
        <taxon>Eukaryota</taxon>
        <taxon>Amoebozoa</taxon>
        <taxon>Discosea</taxon>
        <taxon>Longamoebia</taxon>
        <taxon>Centramoebida</taxon>
        <taxon>Acanthamoebidae</taxon>
        <taxon>Acanthamoeba</taxon>
    </lineage>
</organism>
<evidence type="ECO:0000313" key="1">
    <source>
        <dbReference type="EMBL" id="ELR22413.1"/>
    </source>
</evidence>
<protein>
    <recommendedName>
        <fullName evidence="3">Toxin-antitoxin system YwqK family antitoxin</fullName>
    </recommendedName>
</protein>
<sequence length="160" mass="18659">MHSPQRGGHTTEDEDRRKTSVGAVVASLSQLSIAATQRYADLYTASTIRAFPEHVRDHILRALDKSDQIEKLGEYKAWHPNDQLWCHEHYAADGQQRLGLWWHPNGNRWREESYDEQGRKHGVARWWHPNGQLRIEVRYEAGREVEGTYRSWTQSGNLIT</sequence>
<dbReference type="EMBL" id="KB007885">
    <property type="protein sequence ID" value="ELR22413.1"/>
    <property type="molecule type" value="Genomic_DNA"/>
</dbReference>
<gene>
    <name evidence="1" type="ORF">ACA1_254910</name>
</gene>
<dbReference type="Proteomes" id="UP000011083">
    <property type="component" value="Unassembled WGS sequence"/>
</dbReference>
<dbReference type="GeneID" id="14923348"/>
<accession>L8HCD2</accession>
<keyword evidence="2" id="KW-1185">Reference proteome</keyword>
<dbReference type="RefSeq" id="XP_004367669.1">
    <property type="nucleotide sequence ID" value="XM_004367612.1"/>
</dbReference>
<dbReference type="KEGG" id="acan:ACA1_254910"/>
<dbReference type="Pfam" id="PF07661">
    <property type="entry name" value="MORN_2"/>
    <property type="match status" value="2"/>
</dbReference>
<proteinExistence type="predicted"/>
<name>L8HCD2_ACACF</name>